<proteinExistence type="predicted"/>
<dbReference type="Pfam" id="PF05960">
    <property type="entry name" value="DUF885"/>
    <property type="match status" value="1"/>
</dbReference>
<feature type="chain" id="PRO_5043909909" evidence="1">
    <location>
        <begin position="17"/>
        <end position="604"/>
    </location>
</feature>
<reference evidence="3" key="1">
    <citation type="journal article" date="2019" name="Int. J. Syst. Evol. Microbiol.">
        <title>The Global Catalogue of Microorganisms (GCM) 10K type strain sequencing project: providing services to taxonomists for standard genome sequencing and annotation.</title>
        <authorList>
            <consortium name="The Broad Institute Genomics Platform"/>
            <consortium name="The Broad Institute Genome Sequencing Center for Infectious Disease"/>
            <person name="Wu L."/>
            <person name="Ma J."/>
        </authorList>
    </citation>
    <scope>NUCLEOTIDE SEQUENCE [LARGE SCALE GENOMIC DNA]</scope>
    <source>
        <strain evidence="3">JCM 19134</strain>
    </source>
</reference>
<comment type="caution">
    <text evidence="2">The sequence shown here is derived from an EMBL/GenBank/DDBJ whole genome shotgun (WGS) entry which is preliminary data.</text>
</comment>
<dbReference type="PROSITE" id="PS51257">
    <property type="entry name" value="PROKAR_LIPOPROTEIN"/>
    <property type="match status" value="1"/>
</dbReference>
<dbReference type="EMBL" id="BAABLX010000079">
    <property type="protein sequence ID" value="GAA4960944.1"/>
    <property type="molecule type" value="Genomic_DNA"/>
</dbReference>
<sequence length="604" mass="68650">MRVPLMATFWLFTAVAGVGCTSTMAPGDATQFAAQPLPERLQRYYQEDLERSPVAASYQGSRLGYGQWNEVGEAAEAKELAVQKQRQLELQAIDPETLSEQEQNSLAIAKLNVDRLVEFYPFRNNDYVMQQFRSWHTSVPSILINVHRITDEQDADDYLSRLVNTESLFKQVQRKMAIQAKQGVYAPQWSYPQMLEAASNVISGFPFDTAAETINPIYADFKAKVIALNLSEEQTNAYLDEAEIVLLETVGPAYEKLIAAIEKYGAQAPEGDGVWRLPDGEAYYDYLLKFYTTTDLNAEQIHQLGLDNVARIHGEMRSIMEQVGFEGDLQAFFEFMREDEQFYYPNTQVGRDQYLSEAVSAIDTMRANLTGYFGIRPQAPLQVKRVEAFREKSAGKAFYQRPPPDGSRPGIYYVNLYDMKSMPTYQMEALAYHEGVPGHHLQLAINAELAGVSDYQKNVRFTAYTEGWGLYSEYLGKEMGFYRDPYSDFGRLAMELWRACRLVVDSGIHSKQWSRREAIDYLTKNTPNPVRDAEKAIERYIVYPGQATAYLVGKIKILELRTRAQEALGEAFDMAAYHDLVLEDGPMPLSMLETKVDAWIASQQ</sequence>
<evidence type="ECO:0000313" key="2">
    <source>
        <dbReference type="EMBL" id="GAA4960944.1"/>
    </source>
</evidence>
<dbReference type="PANTHER" id="PTHR33361:SF16">
    <property type="entry name" value="DUF885 DOMAIN-CONTAINING PROTEIN"/>
    <property type="match status" value="1"/>
</dbReference>
<evidence type="ECO:0000256" key="1">
    <source>
        <dbReference type="SAM" id="SignalP"/>
    </source>
</evidence>
<dbReference type="RefSeq" id="WP_345427944.1">
    <property type="nucleotide sequence ID" value="NZ_AP031496.1"/>
</dbReference>
<keyword evidence="1" id="KW-0732">Signal</keyword>
<dbReference type="InterPro" id="IPR010281">
    <property type="entry name" value="DUF885"/>
</dbReference>
<name>A0AAV3U9P8_9ALTE</name>
<keyword evidence="3" id="KW-1185">Reference proteome</keyword>
<gene>
    <name evidence="2" type="ORF">GCM10025791_47970</name>
</gene>
<dbReference type="AlphaFoldDB" id="A0AAV3U9P8"/>
<accession>A0AAV3U9P8</accession>
<evidence type="ECO:0000313" key="3">
    <source>
        <dbReference type="Proteomes" id="UP001409585"/>
    </source>
</evidence>
<dbReference type="Proteomes" id="UP001409585">
    <property type="component" value="Unassembled WGS sequence"/>
</dbReference>
<dbReference type="PANTHER" id="PTHR33361">
    <property type="entry name" value="GLR0591 PROTEIN"/>
    <property type="match status" value="1"/>
</dbReference>
<protein>
    <submittedName>
        <fullName evidence="2">DUF885 domain-containing protein</fullName>
    </submittedName>
</protein>
<feature type="signal peptide" evidence="1">
    <location>
        <begin position="1"/>
        <end position="16"/>
    </location>
</feature>
<organism evidence="2 3">
    <name type="scientific">Halioxenophilus aromaticivorans</name>
    <dbReference type="NCBI Taxonomy" id="1306992"/>
    <lineage>
        <taxon>Bacteria</taxon>
        <taxon>Pseudomonadati</taxon>
        <taxon>Pseudomonadota</taxon>
        <taxon>Gammaproteobacteria</taxon>
        <taxon>Alteromonadales</taxon>
        <taxon>Alteromonadaceae</taxon>
        <taxon>Halioxenophilus</taxon>
    </lineage>
</organism>